<dbReference type="AlphaFoldDB" id="A0AAV7MFN2"/>
<evidence type="ECO:0000313" key="1">
    <source>
        <dbReference type="EMBL" id="KAJ1101964.1"/>
    </source>
</evidence>
<keyword evidence="2" id="KW-1185">Reference proteome</keyword>
<reference evidence="1" key="1">
    <citation type="journal article" date="2022" name="bioRxiv">
        <title>Sequencing and chromosome-scale assembly of the giantPleurodeles waltlgenome.</title>
        <authorList>
            <person name="Brown T."/>
            <person name="Elewa A."/>
            <person name="Iarovenko S."/>
            <person name="Subramanian E."/>
            <person name="Araus A.J."/>
            <person name="Petzold A."/>
            <person name="Susuki M."/>
            <person name="Suzuki K.-i.T."/>
            <person name="Hayashi T."/>
            <person name="Toyoda A."/>
            <person name="Oliveira C."/>
            <person name="Osipova E."/>
            <person name="Leigh N.D."/>
            <person name="Simon A."/>
            <person name="Yun M.H."/>
        </authorList>
    </citation>
    <scope>NUCLEOTIDE SEQUENCE</scope>
    <source>
        <strain evidence="1">20211129_DDA</strain>
        <tissue evidence="1">Liver</tissue>
    </source>
</reference>
<dbReference type="Proteomes" id="UP001066276">
    <property type="component" value="Chromosome 10"/>
</dbReference>
<evidence type="ECO:0000313" key="2">
    <source>
        <dbReference type="Proteomes" id="UP001066276"/>
    </source>
</evidence>
<accession>A0AAV7MFN2</accession>
<organism evidence="1 2">
    <name type="scientific">Pleurodeles waltl</name>
    <name type="common">Iberian ribbed newt</name>
    <dbReference type="NCBI Taxonomy" id="8319"/>
    <lineage>
        <taxon>Eukaryota</taxon>
        <taxon>Metazoa</taxon>
        <taxon>Chordata</taxon>
        <taxon>Craniata</taxon>
        <taxon>Vertebrata</taxon>
        <taxon>Euteleostomi</taxon>
        <taxon>Amphibia</taxon>
        <taxon>Batrachia</taxon>
        <taxon>Caudata</taxon>
        <taxon>Salamandroidea</taxon>
        <taxon>Salamandridae</taxon>
        <taxon>Pleurodelinae</taxon>
        <taxon>Pleurodeles</taxon>
    </lineage>
</organism>
<name>A0AAV7MFN2_PLEWA</name>
<gene>
    <name evidence="1" type="ORF">NDU88_007025</name>
</gene>
<protein>
    <submittedName>
        <fullName evidence="1">Uncharacterized protein</fullName>
    </submittedName>
</protein>
<sequence>MTLFRPLVVGAGRMADEGRAIRDTAHFIESQRVRNSCGYVDLGVGTLRMSGLRHVTEGLPGKAARCFRVPQRSQCPGTMSRSVLRQTGAGNGSPRCLARLTRRPGFWRALAACTVYISEADGLERKCSASELKQSARKEECADTSAQKTD</sequence>
<dbReference type="EMBL" id="JANPWB010000014">
    <property type="protein sequence ID" value="KAJ1101964.1"/>
    <property type="molecule type" value="Genomic_DNA"/>
</dbReference>
<proteinExistence type="predicted"/>
<comment type="caution">
    <text evidence="1">The sequence shown here is derived from an EMBL/GenBank/DDBJ whole genome shotgun (WGS) entry which is preliminary data.</text>
</comment>